<dbReference type="Proteomes" id="UP000070366">
    <property type="component" value="Unassembled WGS sequence"/>
</dbReference>
<dbReference type="InterPro" id="IPR036890">
    <property type="entry name" value="HATPase_C_sf"/>
</dbReference>
<evidence type="ECO:0000256" key="5">
    <source>
        <dbReference type="ARBA" id="ARBA00022553"/>
    </source>
</evidence>
<keyword evidence="11" id="KW-0812">Transmembrane</keyword>
<dbReference type="PROSITE" id="PS50110">
    <property type="entry name" value="RESPONSE_REGULATORY"/>
    <property type="match status" value="2"/>
</dbReference>
<dbReference type="Gene3D" id="3.30.565.10">
    <property type="entry name" value="Histidine kinase-like ATPase, C-terminal domain"/>
    <property type="match status" value="1"/>
</dbReference>
<dbReference type="InterPro" id="IPR003594">
    <property type="entry name" value="HATPase_dom"/>
</dbReference>
<dbReference type="InterPro" id="IPR011006">
    <property type="entry name" value="CheY-like_superfamily"/>
</dbReference>
<evidence type="ECO:0000256" key="2">
    <source>
        <dbReference type="ARBA" id="ARBA00006402"/>
    </source>
</evidence>
<dbReference type="CDD" id="cd16922">
    <property type="entry name" value="HATPase_EvgS-ArcB-TorS-like"/>
    <property type="match status" value="1"/>
</dbReference>
<feature type="transmembrane region" description="Helical" evidence="11">
    <location>
        <begin position="9"/>
        <end position="32"/>
    </location>
</feature>
<feature type="modified residue" description="4-aspartylphosphate" evidence="10">
    <location>
        <position position="638"/>
    </location>
</feature>
<keyword evidence="15" id="KW-1185">Reference proteome</keyword>
<evidence type="ECO:0000256" key="7">
    <source>
        <dbReference type="ARBA" id="ARBA00023012"/>
    </source>
</evidence>
<dbReference type="PANTHER" id="PTHR45339:SF1">
    <property type="entry name" value="HYBRID SIGNAL TRANSDUCTION HISTIDINE KINASE J"/>
    <property type="match status" value="1"/>
</dbReference>
<proteinExistence type="inferred from homology"/>
<dbReference type="Pfam" id="PF00512">
    <property type="entry name" value="HisKA"/>
    <property type="match status" value="1"/>
</dbReference>
<dbReference type="OrthoDB" id="9811620at2"/>
<dbReference type="InterPro" id="IPR005467">
    <property type="entry name" value="His_kinase_dom"/>
</dbReference>
<dbReference type="AlphaFoldDB" id="A0A136Q0S5"/>
<dbReference type="RefSeq" id="WP_066521640.1">
    <property type="nucleotide sequence ID" value="NZ_CABMOF010000005.1"/>
</dbReference>
<evidence type="ECO:0000313" key="15">
    <source>
        <dbReference type="Proteomes" id="UP000070366"/>
    </source>
</evidence>
<comment type="caution">
    <text evidence="14">The sequence shown here is derived from an EMBL/GenBank/DDBJ whole genome shotgun (WGS) entry which is preliminary data.</text>
</comment>
<comment type="similarity">
    <text evidence="2">In the N-terminal section; belongs to the phytochrome family.</text>
</comment>
<protein>
    <recommendedName>
        <fullName evidence="9">Circadian input-output histidine kinase CikA</fullName>
        <ecNumber evidence="3">2.7.13.3</ecNumber>
    </recommendedName>
    <alternativeName>
        <fullName evidence="4">Stage 0 sporulation protein A homolog</fullName>
    </alternativeName>
</protein>
<keyword evidence="11" id="KW-1133">Transmembrane helix</keyword>
<evidence type="ECO:0000256" key="8">
    <source>
        <dbReference type="ARBA" id="ARBA00024867"/>
    </source>
</evidence>
<feature type="transmembrane region" description="Helical" evidence="11">
    <location>
        <begin position="293"/>
        <end position="314"/>
    </location>
</feature>
<dbReference type="Gene3D" id="3.40.50.2300">
    <property type="match status" value="2"/>
</dbReference>
<organism evidence="14 15">
    <name type="scientific">Christensenella minuta</name>
    <dbReference type="NCBI Taxonomy" id="626937"/>
    <lineage>
        <taxon>Bacteria</taxon>
        <taxon>Bacillati</taxon>
        <taxon>Bacillota</taxon>
        <taxon>Clostridia</taxon>
        <taxon>Christensenellales</taxon>
        <taxon>Christensenellaceae</taxon>
        <taxon>Christensenella</taxon>
    </lineage>
</organism>
<feature type="domain" description="Response regulatory" evidence="13">
    <location>
        <begin position="584"/>
        <end position="704"/>
    </location>
</feature>
<evidence type="ECO:0000259" key="13">
    <source>
        <dbReference type="PROSITE" id="PS50110"/>
    </source>
</evidence>
<dbReference type="SMART" id="SM00388">
    <property type="entry name" value="HisKA"/>
    <property type="match status" value="1"/>
</dbReference>
<dbReference type="GO" id="GO:0000155">
    <property type="term" value="F:phosphorelay sensor kinase activity"/>
    <property type="evidence" value="ECO:0007669"/>
    <property type="project" value="InterPro"/>
</dbReference>
<dbReference type="SMART" id="SM00387">
    <property type="entry name" value="HATPase_c"/>
    <property type="match status" value="1"/>
</dbReference>
<keyword evidence="6" id="KW-0808">Transferase</keyword>
<keyword evidence="7" id="KW-0902">Two-component regulatory system</keyword>
<dbReference type="PATRIC" id="fig|626937.4.peg.2896"/>
<dbReference type="InterPro" id="IPR004358">
    <property type="entry name" value="Sig_transdc_His_kin-like_C"/>
</dbReference>
<dbReference type="SUPFAM" id="SSF52172">
    <property type="entry name" value="CheY-like"/>
    <property type="match status" value="2"/>
</dbReference>
<dbReference type="CDD" id="cd17546">
    <property type="entry name" value="REC_hyHK_CKI1_RcsC-like"/>
    <property type="match status" value="2"/>
</dbReference>
<dbReference type="InterPro" id="IPR003661">
    <property type="entry name" value="HisK_dim/P_dom"/>
</dbReference>
<dbReference type="InterPro" id="IPR036097">
    <property type="entry name" value="HisK_dim/P_sf"/>
</dbReference>
<dbReference type="FunFam" id="3.30.565.10:FF:000010">
    <property type="entry name" value="Sensor histidine kinase RcsC"/>
    <property type="match status" value="1"/>
</dbReference>
<dbReference type="Gene3D" id="1.10.287.130">
    <property type="match status" value="1"/>
</dbReference>
<keyword evidence="5 10" id="KW-0597">Phosphoprotein</keyword>
<dbReference type="SUPFAM" id="SSF47384">
    <property type="entry name" value="Homodimeric domain of signal transducing histidine kinase"/>
    <property type="match status" value="1"/>
</dbReference>
<comment type="function">
    <text evidence="8">May play the central regulatory role in sporulation. It may be an element of the effector pathway responsible for the activation of sporulation genes in response to nutritional stress. Spo0A may act in concert with spo0H (a sigma factor) to control the expression of some genes that are critical to the sporulation process.</text>
</comment>
<keyword evidence="6" id="KW-0418">Kinase</keyword>
<accession>A0A136Q0S5</accession>
<name>A0A136Q0S5_9FIRM</name>
<dbReference type="CDD" id="cd00082">
    <property type="entry name" value="HisKA"/>
    <property type="match status" value="1"/>
</dbReference>
<dbReference type="Pfam" id="PF00072">
    <property type="entry name" value="Response_reg"/>
    <property type="match status" value="2"/>
</dbReference>
<gene>
    <name evidence="14" type="ORF">HMPREF3293_02941</name>
</gene>
<evidence type="ECO:0000259" key="12">
    <source>
        <dbReference type="PROSITE" id="PS50109"/>
    </source>
</evidence>
<evidence type="ECO:0000256" key="1">
    <source>
        <dbReference type="ARBA" id="ARBA00000085"/>
    </source>
</evidence>
<evidence type="ECO:0000256" key="9">
    <source>
        <dbReference type="ARBA" id="ARBA00074306"/>
    </source>
</evidence>
<evidence type="ECO:0000256" key="4">
    <source>
        <dbReference type="ARBA" id="ARBA00018672"/>
    </source>
</evidence>
<dbReference type="PROSITE" id="PS50109">
    <property type="entry name" value="HIS_KIN"/>
    <property type="match status" value="1"/>
</dbReference>
<dbReference type="PRINTS" id="PR00344">
    <property type="entry name" value="BCTRLSENSOR"/>
</dbReference>
<dbReference type="PANTHER" id="PTHR45339">
    <property type="entry name" value="HYBRID SIGNAL TRANSDUCTION HISTIDINE KINASE J"/>
    <property type="match status" value="1"/>
</dbReference>
<evidence type="ECO:0000256" key="11">
    <source>
        <dbReference type="SAM" id="Phobius"/>
    </source>
</evidence>
<reference evidence="14 15" key="1">
    <citation type="submission" date="2016-02" db="EMBL/GenBank/DDBJ databases">
        <authorList>
            <person name="Wen L."/>
            <person name="He K."/>
            <person name="Yang H."/>
        </authorList>
    </citation>
    <scope>NUCLEOTIDE SEQUENCE [LARGE SCALE GENOMIC DNA]</scope>
    <source>
        <strain evidence="14 15">DSM 22607</strain>
    </source>
</reference>
<evidence type="ECO:0000313" key="14">
    <source>
        <dbReference type="EMBL" id="KXK64292.1"/>
    </source>
</evidence>
<evidence type="ECO:0000256" key="10">
    <source>
        <dbReference type="PROSITE-ProRule" id="PRU00169"/>
    </source>
</evidence>
<dbReference type="KEGG" id="cmiu:B1H56_02310"/>
<dbReference type="SUPFAM" id="SSF55874">
    <property type="entry name" value="ATPase domain of HSP90 chaperone/DNA topoisomerase II/histidine kinase"/>
    <property type="match status" value="1"/>
</dbReference>
<feature type="modified residue" description="4-aspartylphosphate" evidence="10">
    <location>
        <position position="777"/>
    </location>
</feature>
<dbReference type="Pfam" id="PF02518">
    <property type="entry name" value="HATPase_c"/>
    <property type="match status" value="1"/>
</dbReference>
<dbReference type="SMART" id="SM00448">
    <property type="entry name" value="REC"/>
    <property type="match status" value="2"/>
</dbReference>
<dbReference type="InterPro" id="IPR001789">
    <property type="entry name" value="Sig_transdc_resp-reg_receiver"/>
</dbReference>
<comment type="catalytic activity">
    <reaction evidence="1">
        <text>ATP + protein L-histidine = ADP + protein N-phospho-L-histidine.</text>
        <dbReference type="EC" id="2.7.13.3"/>
    </reaction>
</comment>
<dbReference type="EMBL" id="LSZW01000065">
    <property type="protein sequence ID" value="KXK64292.1"/>
    <property type="molecule type" value="Genomic_DNA"/>
</dbReference>
<feature type="domain" description="Histidine kinase" evidence="12">
    <location>
        <begin position="345"/>
        <end position="570"/>
    </location>
</feature>
<evidence type="ECO:0000256" key="3">
    <source>
        <dbReference type="ARBA" id="ARBA00012438"/>
    </source>
</evidence>
<sequence length="848" mass="94591">MAKNVRKFLWISLICILVLCIGVFVWITAYMIDENDRTISDVGEIYMSEMGKQISMHFATVMELYQSKLRGVTGSNPQEEADGADTAAEELAASAAVFGFNYLGLYSGNGSYEDVLGGEIVVDGEEAFTAALKSGEAKITDAKNKDGETLLLIGMPAAYPMGNGEISTLLIAGVPMETVNETLSLEIGATQVYSHIIRHDGTYVIRNADAAESSYFDRIVDYGNFDGQSPEEVVGKISEAMAAGAEYSMVIEINGEIRNTHFIPLKDSDWYLVSVLPYGLLQGPTTRLLYQRIYVAIGGCMVIVLAMLLAYIRYFRMSRQQMRLLEIAKKEAESASRAKSAFLSSMSHDIRTPMNAIMGMTAIAAANLDNPAKLQDCLKKITLSSKHLLGLINDVLDMSKIESGKLSLNMDLLSLRETMDSITNIVQPQIKAKKQNFDIFIGTIQTEHVYCDGVRLNQIFLNLLSNAVKFTPEGGTIEVRLAQENSPKGACYVRNDIRVMDTGIGMSPEFQKSIFNSFTREDTSRVRKTEGTGLGMAITKYIIDEMGGSIELRSEVDRGTEFHIILDLERGADQEKDMFLPDWELLVVDDDELLCRTAVAALGEIGVDADCAFDGKTAVEMTIRRHRERRDYQIVLLDWKMPGMDGIETAKEIRKCVGKEIPILLISAYDWSEIEEEARAAGINGFISKPLFKSTLFYGLAPFSEYYRAEYEQDREEADDYTGRRILLAEDNEINWEIVNTLLSAHGFVIEWTKNGNECVERYEASPPGYYDAVLMDVRMPVMDGYEAAKQIRESGRTDCGIPIIAMTADAFTEDIRRCLESGMDAHIAKPIDIRELLKILKKHLRKK</sequence>
<dbReference type="EC" id="2.7.13.3" evidence="3"/>
<feature type="domain" description="Response regulatory" evidence="13">
    <location>
        <begin position="725"/>
        <end position="845"/>
    </location>
</feature>
<dbReference type="STRING" id="626937.HMPREF3293_02941"/>
<evidence type="ECO:0000256" key="6">
    <source>
        <dbReference type="ARBA" id="ARBA00022777"/>
    </source>
</evidence>
<keyword evidence="11" id="KW-0472">Membrane</keyword>